<evidence type="ECO:0000313" key="2">
    <source>
        <dbReference type="Proteomes" id="UP001291687"/>
    </source>
</evidence>
<gene>
    <name evidence="1" type="ORF">Megvenef_01057</name>
</gene>
<accession>A0ABU5ND39</accession>
<dbReference type="Proteomes" id="UP001291687">
    <property type="component" value="Unassembled WGS sequence"/>
</dbReference>
<name>A0ABU5ND39_9RICK</name>
<sequence>MIKSYFKKVSGKQSKKSTSYLDLPFFNYSQDERVGVDSYKNNAIVHRCVNLIATSASHIPWQIFRNNNGSKELLKNHPILNLLKYPSPDKSGADFFTESLSSLLLYGDSYLLVSFKNNTIPHFLYNLHPSLVEQTISNDQLVSYVYGNGDKKQSFGIDPVTRKSRVLHLKNYNPTDQRKGLSSLAAAAKAINLHAKIMDWNKSLLKNAIRPSGALVFQDGNGYLSDEQFERLQQQFYDNFSGASNSGKPLILEGGLKWQETSNAERFEKFLELKDSSARDIAIAFNVPPQLLGINGDNTYSNMQEARLALWEENIIPLLDKYADALSSWLSYWYKEDLIIDFDKESISVLTERRENVWAKIASADFMTINEKRAIVGLTPIKGMDKFAANLTGEGNESYDK</sequence>
<dbReference type="RefSeq" id="WP_322776986.1">
    <property type="nucleotide sequence ID" value="NZ_JARJFB010000079.1"/>
</dbReference>
<dbReference type="InterPro" id="IPR006944">
    <property type="entry name" value="Phage/GTA_portal"/>
</dbReference>
<keyword evidence="2" id="KW-1185">Reference proteome</keyword>
<dbReference type="InterPro" id="IPR006427">
    <property type="entry name" value="Portal_HK97"/>
</dbReference>
<dbReference type="Pfam" id="PF04860">
    <property type="entry name" value="Phage_portal"/>
    <property type="match status" value="1"/>
</dbReference>
<reference evidence="1 2" key="1">
    <citation type="submission" date="2023-03" db="EMBL/GenBank/DDBJ databases">
        <title>Host association and intracellularity evolved multiple times independently in the Rickettsiales.</title>
        <authorList>
            <person name="Castelli M."/>
            <person name="Nardi T."/>
            <person name="Gammuto L."/>
            <person name="Bellinzona G."/>
            <person name="Sabaneyeva E."/>
            <person name="Potekhin A."/>
            <person name="Serra V."/>
            <person name="Petroni G."/>
            <person name="Sassera D."/>
        </authorList>
    </citation>
    <scope>NUCLEOTIDE SEQUENCE [LARGE SCALE GENOMIC DNA]</scope>
    <source>
        <strain evidence="1 2">Sr 2-6</strain>
    </source>
</reference>
<dbReference type="NCBIfam" id="TIGR01537">
    <property type="entry name" value="portal_HK97"/>
    <property type="match status" value="1"/>
</dbReference>
<comment type="caution">
    <text evidence="1">The sequence shown here is derived from an EMBL/GenBank/DDBJ whole genome shotgun (WGS) entry which is preliminary data.</text>
</comment>
<protein>
    <submittedName>
        <fullName evidence="1">Phage portal protein</fullName>
    </submittedName>
</protein>
<dbReference type="EMBL" id="JARJFB010000079">
    <property type="protein sequence ID" value="MEA0971085.1"/>
    <property type="molecule type" value="Genomic_DNA"/>
</dbReference>
<evidence type="ECO:0000313" key="1">
    <source>
        <dbReference type="EMBL" id="MEA0971085.1"/>
    </source>
</evidence>
<proteinExistence type="predicted"/>
<organism evidence="1 2">
    <name type="scientific">Candidatus Megaera venefica</name>
    <dbReference type="NCBI Taxonomy" id="2055910"/>
    <lineage>
        <taxon>Bacteria</taxon>
        <taxon>Pseudomonadati</taxon>
        <taxon>Pseudomonadota</taxon>
        <taxon>Alphaproteobacteria</taxon>
        <taxon>Rickettsiales</taxon>
        <taxon>Rickettsiaceae</taxon>
        <taxon>Candidatus Megaera</taxon>
    </lineage>
</organism>